<evidence type="ECO:0000256" key="3">
    <source>
        <dbReference type="ARBA" id="ARBA00022630"/>
    </source>
</evidence>
<feature type="domain" description="Glucose-methanol-choline oxidoreductase C-terminal" evidence="6">
    <location>
        <begin position="445"/>
        <end position="569"/>
    </location>
</feature>
<dbReference type="SUPFAM" id="SSF51905">
    <property type="entry name" value="FAD/NAD(P)-binding domain"/>
    <property type="match status" value="1"/>
</dbReference>
<dbReference type="AlphaFoldDB" id="A0A161PXU9"/>
<evidence type="ECO:0000256" key="2">
    <source>
        <dbReference type="ARBA" id="ARBA00010790"/>
    </source>
</evidence>
<comment type="cofactor">
    <cofactor evidence="1">
        <name>FAD</name>
        <dbReference type="ChEBI" id="CHEBI:57692"/>
    </cofactor>
</comment>
<dbReference type="GeneID" id="97242941"/>
<dbReference type="OrthoDB" id="9798604at2"/>
<dbReference type="PANTHER" id="PTHR42784:SF1">
    <property type="entry name" value="PYRANOSE 2-OXIDASE"/>
    <property type="match status" value="1"/>
</dbReference>
<evidence type="ECO:0000256" key="4">
    <source>
        <dbReference type="ARBA" id="ARBA00022827"/>
    </source>
</evidence>
<dbReference type="RefSeq" id="WP_062763614.1">
    <property type="nucleotide sequence ID" value="NZ_CP121045.1"/>
</dbReference>
<dbReference type="EMBL" id="LPZR01000113">
    <property type="protein sequence ID" value="KYO53452.1"/>
    <property type="molecule type" value="Genomic_DNA"/>
</dbReference>
<keyword evidence="3" id="KW-0285">Flavoprotein</keyword>
<organism evidence="7 8">
    <name type="scientific">Tistrella mobilis</name>
    <dbReference type="NCBI Taxonomy" id="171437"/>
    <lineage>
        <taxon>Bacteria</taxon>
        <taxon>Pseudomonadati</taxon>
        <taxon>Pseudomonadota</taxon>
        <taxon>Alphaproteobacteria</taxon>
        <taxon>Geminicoccales</taxon>
        <taxon>Geminicoccaceae</taxon>
        <taxon>Tistrella</taxon>
    </lineage>
</organism>
<dbReference type="GO" id="GO:0016614">
    <property type="term" value="F:oxidoreductase activity, acting on CH-OH group of donors"/>
    <property type="evidence" value="ECO:0007669"/>
    <property type="project" value="InterPro"/>
</dbReference>
<sequence>MATRLPEKEIVVIGGGLTAGLVARRLVPAGREVLVLERGPDWSGSAVGELPHQRDELRWSTYRGMTRRENVETYTLRHSPDEEALPMRQLLSFLPGFGVGGAAQHWNGQTWRFSESDYVLRQHLTERYGAKSIPDGMTIQDWGLTYRDLQPYYEEFEALFGIAGKAGNLKGVRQAGGNPFEPWRATEYPLPPLEMSEASQIFKDATGQLGYEAFPLPAANASQPYRNPDGMQLGQCQYCGHCERFTCEANAKATPASLLFPLVRSRPNFELRAGAEVIRLNTTADGTRLESVSYVDVATGQEFIQPGSLFVLCSYTLSNVRLLLLSKIGTPYDPATRTGTVGKNYCYQVTSGLNMFFPDRYINPFMGAGALGFVIDDFNNDNFDHTGLGFHGGGYISATQTNGRPIDTRRLPPGTPRWGSAWKKANADWYLRSMSISLHGSNYANARNYMDLDPDYKDQWGRPLLRITFDFDENDALMCRFANGRMEEIAAAAGAKIVSKPGVRKSPYDTRQYQSTHNTGGTIMGADPKSSVVSPHLQSWDVENLFISGASVFPQNSGYNPTGPVGALGLRLAGDLLSYLSDPRRLG</sequence>
<dbReference type="PANTHER" id="PTHR42784">
    <property type="entry name" value="PYRANOSE 2-OXIDASE"/>
    <property type="match status" value="1"/>
</dbReference>
<evidence type="ECO:0000259" key="6">
    <source>
        <dbReference type="Pfam" id="PF05199"/>
    </source>
</evidence>
<protein>
    <submittedName>
        <fullName evidence="7">GMC family oxidoreductase</fullName>
    </submittedName>
</protein>
<accession>A0A161PXU9</accession>
<evidence type="ECO:0000256" key="1">
    <source>
        <dbReference type="ARBA" id="ARBA00001974"/>
    </source>
</evidence>
<keyword evidence="4" id="KW-0274">FAD</keyword>
<dbReference type="InterPro" id="IPR051473">
    <property type="entry name" value="P2Ox-like"/>
</dbReference>
<gene>
    <name evidence="7" type="ORF">AUP44_03660</name>
</gene>
<comment type="caution">
    <text evidence="7">The sequence shown here is derived from an EMBL/GenBank/DDBJ whole genome shotgun (WGS) entry which is preliminary data.</text>
</comment>
<comment type="similarity">
    <text evidence="2">Belongs to the GMC oxidoreductase family.</text>
</comment>
<evidence type="ECO:0000256" key="5">
    <source>
        <dbReference type="ARBA" id="ARBA00023002"/>
    </source>
</evidence>
<dbReference type="Proteomes" id="UP000075787">
    <property type="component" value="Unassembled WGS sequence"/>
</dbReference>
<keyword evidence="5" id="KW-0560">Oxidoreductase</keyword>
<dbReference type="SUPFAM" id="SSF54373">
    <property type="entry name" value="FAD-linked reductases, C-terminal domain"/>
    <property type="match status" value="1"/>
</dbReference>
<dbReference type="InterPro" id="IPR007867">
    <property type="entry name" value="GMC_OxRtase_C"/>
</dbReference>
<dbReference type="InterPro" id="IPR036188">
    <property type="entry name" value="FAD/NAD-bd_sf"/>
</dbReference>
<reference evidence="7 8" key="1">
    <citation type="submission" date="2015-12" db="EMBL/GenBank/DDBJ databases">
        <title>Genome sequence of Tistrella mobilis MCCC 1A02139.</title>
        <authorList>
            <person name="Lu L."/>
            <person name="Lai Q."/>
            <person name="Shao Z."/>
            <person name="Qian P."/>
        </authorList>
    </citation>
    <scope>NUCLEOTIDE SEQUENCE [LARGE SCALE GENOMIC DNA]</scope>
    <source>
        <strain evidence="7 8">MCCC 1A02139</strain>
    </source>
</reference>
<evidence type="ECO:0000313" key="8">
    <source>
        <dbReference type="Proteomes" id="UP000075787"/>
    </source>
</evidence>
<name>A0A161PXU9_9PROT</name>
<dbReference type="Pfam" id="PF05199">
    <property type="entry name" value="GMC_oxred_C"/>
    <property type="match status" value="1"/>
</dbReference>
<evidence type="ECO:0000313" key="7">
    <source>
        <dbReference type="EMBL" id="KYO53452.1"/>
    </source>
</evidence>
<dbReference type="Gene3D" id="3.50.50.60">
    <property type="entry name" value="FAD/NAD(P)-binding domain"/>
    <property type="match status" value="2"/>
</dbReference>
<proteinExistence type="inferred from homology"/>